<proteinExistence type="predicted"/>
<dbReference type="Proteomes" id="UP000326788">
    <property type="component" value="Segment"/>
</dbReference>
<sequence length="44" mass="4642">MTTKKTDPTGPCPPLDDVSEDELADTVLAEESAADFTAEEDQSA</sequence>
<name>A0A5J6D7Y1_9CAUD</name>
<evidence type="ECO:0000313" key="1">
    <source>
        <dbReference type="EMBL" id="QEQ93783.1"/>
    </source>
</evidence>
<accession>A0A5J6D7Y1</accession>
<dbReference type="EMBL" id="MN204495">
    <property type="protein sequence ID" value="QEQ93783.1"/>
    <property type="molecule type" value="Genomic_DNA"/>
</dbReference>
<evidence type="ECO:0000313" key="2">
    <source>
        <dbReference type="Proteomes" id="UP000326788"/>
    </source>
</evidence>
<reference evidence="1 2" key="1">
    <citation type="submission" date="2019-07" db="EMBL/GenBank/DDBJ databases">
        <authorList>
            <person name="Shrestha S."/>
            <person name="Lopez E."/>
            <person name="Novak C.B."/>
            <person name="Layton S.R."/>
            <person name="Smith B.R."/>
            <person name="Kim T."/>
            <person name="Hughes L.E."/>
            <person name="Garlena R.A."/>
            <person name="Russell D.A."/>
            <person name="Pope W.H."/>
            <person name="Jacobs-Sera D."/>
            <person name="Hatfull G.F."/>
        </authorList>
    </citation>
    <scope>NUCLEOTIDE SEQUENCE [LARGE SCALE GENOMIC DNA]</scope>
</reference>
<protein>
    <submittedName>
        <fullName evidence="1">Uncharacterized protein</fullName>
    </submittedName>
</protein>
<gene>
    <name evidence="1" type="primary">4</name>
    <name evidence="1" type="ORF">SEA_CHERRYBLOSSOM_4</name>
</gene>
<organism evidence="1 2">
    <name type="scientific">Streptomyces phage CherryBlossom</name>
    <dbReference type="NCBI Taxonomy" id="2601687"/>
    <lineage>
        <taxon>Viruses</taxon>
        <taxon>Duplodnaviria</taxon>
        <taxon>Heunggongvirae</taxon>
        <taxon>Uroviricota</taxon>
        <taxon>Caudoviricetes</taxon>
        <taxon>Rimavirus</taxon>
        <taxon>Rimavirus rima</taxon>
    </lineage>
</organism>